<sequence length="324" mass="34834">MNPDDEIVYDTTPRLIRVFKSGRVERYLCTDATPASVDPATGVSSKDVLVSPETGVSARLYIPMLREGDRPEQKLPVLVYFHGGGFCLGSAFIPLFHNYLNSLVAQAHVVAVSADYRLAPEHPVPTAHDDSWTVLRWVAGHAGGVGGPAAEAWLAERADFERVFLAGESAGANIAHHMAMRAGIGGLPCGVTIRGVALIHPYFLGSDRVESAEIYPAATENLETLWRTMCPSSSGLDDPMINPVTEAAPSLAGLGCGRALVCVGGADALRDRGRAYYGRLRESGWEGEATLFEAEGKAHTFHLFETDCEEAIAQHRAVCSFLNL</sequence>
<dbReference type="InterPro" id="IPR050466">
    <property type="entry name" value="Carboxylest/Gibb_receptor"/>
</dbReference>
<name>A0A804JXS4_MUSAM</name>
<reference evidence="2" key="1">
    <citation type="submission" date="2021-05" db="UniProtKB">
        <authorList>
            <consortium name="EnsemblPlants"/>
        </authorList>
    </citation>
    <scope>IDENTIFICATION</scope>
    <source>
        <strain evidence="2">subsp. malaccensis</strain>
    </source>
</reference>
<dbReference type="OrthoDB" id="408631at2759"/>
<organism evidence="2 3">
    <name type="scientific">Musa acuminata subsp. malaccensis</name>
    <name type="common">Wild banana</name>
    <name type="synonym">Musa malaccensis</name>
    <dbReference type="NCBI Taxonomy" id="214687"/>
    <lineage>
        <taxon>Eukaryota</taxon>
        <taxon>Viridiplantae</taxon>
        <taxon>Streptophyta</taxon>
        <taxon>Embryophyta</taxon>
        <taxon>Tracheophyta</taxon>
        <taxon>Spermatophyta</taxon>
        <taxon>Magnoliopsida</taxon>
        <taxon>Liliopsida</taxon>
        <taxon>Zingiberales</taxon>
        <taxon>Musaceae</taxon>
        <taxon>Musa</taxon>
    </lineage>
</organism>
<keyword evidence="3" id="KW-1185">Reference proteome</keyword>
<dbReference type="SUPFAM" id="SSF53474">
    <property type="entry name" value="alpha/beta-Hydrolases"/>
    <property type="match status" value="1"/>
</dbReference>
<dbReference type="GO" id="GO:0016787">
    <property type="term" value="F:hydrolase activity"/>
    <property type="evidence" value="ECO:0007669"/>
    <property type="project" value="InterPro"/>
</dbReference>
<evidence type="ECO:0000313" key="3">
    <source>
        <dbReference type="Proteomes" id="UP000012960"/>
    </source>
</evidence>
<protein>
    <recommendedName>
        <fullName evidence="1">Alpha/beta hydrolase fold-3 domain-containing protein</fullName>
    </recommendedName>
</protein>
<dbReference type="InterPro" id="IPR029058">
    <property type="entry name" value="AB_hydrolase_fold"/>
</dbReference>
<dbReference type="GeneID" id="103992217"/>
<evidence type="ECO:0000313" key="2">
    <source>
        <dbReference type="EnsemblPlants" id="Ma07_p20340.1"/>
    </source>
</evidence>
<dbReference type="Gramene" id="Ma07_t20340.1">
    <property type="protein sequence ID" value="Ma07_p20340.1"/>
    <property type="gene ID" value="Ma07_g20340"/>
</dbReference>
<accession>A0A804JXS4</accession>
<evidence type="ECO:0000259" key="1">
    <source>
        <dbReference type="Pfam" id="PF07859"/>
    </source>
</evidence>
<dbReference type="Proteomes" id="UP000012960">
    <property type="component" value="Unplaced"/>
</dbReference>
<proteinExistence type="predicted"/>
<dbReference type="PANTHER" id="PTHR23024:SF660">
    <property type="entry name" value="OS08G0475400 PROTEIN"/>
    <property type="match status" value="1"/>
</dbReference>
<dbReference type="EnsemblPlants" id="Ma07_t20340.1">
    <property type="protein sequence ID" value="Ma07_p20340.1"/>
    <property type="gene ID" value="Ma07_g20340"/>
</dbReference>
<feature type="domain" description="Alpha/beta hydrolase fold-3" evidence="1">
    <location>
        <begin position="78"/>
        <end position="302"/>
    </location>
</feature>
<dbReference type="Pfam" id="PF07859">
    <property type="entry name" value="Abhydrolase_3"/>
    <property type="match status" value="1"/>
</dbReference>
<dbReference type="PANTHER" id="PTHR23024">
    <property type="entry name" value="ARYLACETAMIDE DEACETYLASE"/>
    <property type="match status" value="1"/>
</dbReference>
<dbReference type="OMA" id="PVCMYYH"/>
<dbReference type="FunCoup" id="A0A804JXS4">
    <property type="interactions" value="93"/>
</dbReference>
<dbReference type="InterPro" id="IPR013094">
    <property type="entry name" value="AB_hydrolase_3"/>
</dbReference>
<dbReference type="Gene3D" id="3.40.50.1820">
    <property type="entry name" value="alpha/beta hydrolase"/>
    <property type="match status" value="1"/>
</dbReference>
<dbReference type="AlphaFoldDB" id="A0A804JXS4"/>
<dbReference type="InParanoid" id="A0A804JXS4"/>